<dbReference type="InterPro" id="IPR007450">
    <property type="entry name" value="BamE_dom"/>
</dbReference>
<protein>
    <submittedName>
        <fullName evidence="5">Beta-barrel assembly machine subunit BamE</fullName>
    </submittedName>
</protein>
<evidence type="ECO:0000313" key="6">
    <source>
        <dbReference type="Proteomes" id="UP000198804"/>
    </source>
</evidence>
<organism evidence="5 6">
    <name type="scientific">Methylorubrum salsuginis</name>
    <dbReference type="NCBI Taxonomy" id="414703"/>
    <lineage>
        <taxon>Bacteria</taxon>
        <taxon>Pseudomonadati</taxon>
        <taxon>Pseudomonadota</taxon>
        <taxon>Alphaproteobacteria</taxon>
        <taxon>Hyphomicrobiales</taxon>
        <taxon>Methylobacteriaceae</taxon>
        <taxon>Methylorubrum</taxon>
    </lineage>
</organism>
<dbReference type="EMBL" id="FOSV01000006">
    <property type="protein sequence ID" value="SFK95278.1"/>
    <property type="molecule type" value="Genomic_DNA"/>
</dbReference>
<dbReference type="Pfam" id="PF04355">
    <property type="entry name" value="BamE"/>
    <property type="match status" value="1"/>
</dbReference>
<evidence type="ECO:0000256" key="2">
    <source>
        <dbReference type="ARBA" id="ARBA00023136"/>
    </source>
</evidence>
<dbReference type="PANTHER" id="PTHR37482">
    <property type="entry name" value="OUTER MEMBRANE PROTEIN ASSEMBLY FACTOR BAME"/>
    <property type="match status" value="1"/>
</dbReference>
<gene>
    <name evidence="5" type="ORF">SAMN04488125_106139</name>
</gene>
<dbReference type="GO" id="GO:1990063">
    <property type="term" value="C:Bam protein complex"/>
    <property type="evidence" value="ECO:0007669"/>
    <property type="project" value="TreeGrafter"/>
</dbReference>
<evidence type="ECO:0000313" key="5">
    <source>
        <dbReference type="EMBL" id="SFK95278.1"/>
    </source>
</evidence>
<dbReference type="PROSITE" id="PS51257">
    <property type="entry name" value="PROKAR_LIPOPROTEIN"/>
    <property type="match status" value="1"/>
</dbReference>
<reference evidence="6" key="1">
    <citation type="submission" date="2016-10" db="EMBL/GenBank/DDBJ databases">
        <authorList>
            <person name="Varghese N."/>
            <person name="Submissions S."/>
        </authorList>
    </citation>
    <scope>NUCLEOTIDE SEQUENCE [LARGE SCALE GENOMIC DNA]</scope>
    <source>
        <strain evidence="6">CGMCC 1.6474</strain>
    </source>
</reference>
<sequence length="165" mass="17734">MSRRLVSSLVRATVLGTIALGISGCIGEEIRHGYQIDQAALATVKPGQSAEQVLQILGTPSTVSTVGNKSWYYISQTTSRTVLFLGEQVQDQKVTAVYFTPGMKVERVALYGLQDGRVFDFIERKTPSSGADRAFLSQLFRGLTRYEPFGSGAGASIVPGARAGQ</sequence>
<keyword evidence="3" id="KW-0998">Cell outer membrane</keyword>
<dbReference type="GO" id="GO:0051205">
    <property type="term" value="P:protein insertion into membrane"/>
    <property type="evidence" value="ECO:0007669"/>
    <property type="project" value="TreeGrafter"/>
</dbReference>
<evidence type="ECO:0000256" key="3">
    <source>
        <dbReference type="ARBA" id="ARBA00023237"/>
    </source>
</evidence>
<evidence type="ECO:0000259" key="4">
    <source>
        <dbReference type="Pfam" id="PF04355"/>
    </source>
</evidence>
<dbReference type="RefSeq" id="WP_091944892.1">
    <property type="nucleotide sequence ID" value="NZ_FOSV01000006.1"/>
</dbReference>
<dbReference type="GO" id="GO:0030674">
    <property type="term" value="F:protein-macromolecule adaptor activity"/>
    <property type="evidence" value="ECO:0007669"/>
    <property type="project" value="TreeGrafter"/>
</dbReference>
<keyword evidence="6" id="KW-1185">Reference proteome</keyword>
<evidence type="ECO:0000256" key="1">
    <source>
        <dbReference type="ARBA" id="ARBA00022729"/>
    </source>
</evidence>
<dbReference type="STRING" id="414703.SAMN04488125_106139"/>
<dbReference type="PANTHER" id="PTHR37482:SF1">
    <property type="entry name" value="OUTER MEMBRANE PROTEIN ASSEMBLY FACTOR BAME"/>
    <property type="match status" value="1"/>
</dbReference>
<dbReference type="Gene3D" id="3.30.1450.10">
    <property type="match status" value="1"/>
</dbReference>
<accession>A0A1I4DNP5</accession>
<feature type="domain" description="Outer membrane protein assembly factor BamE" evidence="4">
    <location>
        <begin position="33"/>
        <end position="106"/>
    </location>
</feature>
<keyword evidence="1" id="KW-0732">Signal</keyword>
<dbReference type="OrthoDB" id="9808313at2"/>
<dbReference type="Proteomes" id="UP000198804">
    <property type="component" value="Unassembled WGS sequence"/>
</dbReference>
<keyword evidence="2" id="KW-0472">Membrane</keyword>
<dbReference type="InterPro" id="IPR026592">
    <property type="entry name" value="BamE"/>
</dbReference>
<proteinExistence type="predicted"/>
<name>A0A1I4DNP5_9HYPH</name>
<dbReference type="InterPro" id="IPR037873">
    <property type="entry name" value="BamE-like"/>
</dbReference>
<dbReference type="AlphaFoldDB" id="A0A1I4DNP5"/>
<dbReference type="GO" id="GO:0043165">
    <property type="term" value="P:Gram-negative-bacterium-type cell outer membrane assembly"/>
    <property type="evidence" value="ECO:0007669"/>
    <property type="project" value="TreeGrafter"/>
</dbReference>